<feature type="region of interest" description="Disordered" evidence="1">
    <location>
        <begin position="137"/>
        <end position="195"/>
    </location>
</feature>
<name>A0A4Y7TVJ2_COPMI</name>
<evidence type="ECO:0000256" key="2">
    <source>
        <dbReference type="SAM" id="Phobius"/>
    </source>
</evidence>
<sequence length="290" mass="31985">MQRRHYAQRQHLVHAFDNFLYQLHTLSFFLSPSIWGYVFRIISQFQCAKPKDIDLAHSLRFYCAVIFTLNIPSFYMHLAYGAAEGRAVVLDFIGMSYTPSKLQLFSLDLIILFLQLLTIVISYSTAAAANAPEGEDILLPNHPSTPTTPLPSGLPSVFTPRLSSPSSSRQQASYFNSSSTTYPPSKPTNTTNGPEHILDLRIQPLIAHLRHPPPPPARTDADSSLPLPNTTSVRIPSSLRMLVRTQASMARRSTTEAIAGGQFPQRRSTAPAAEPGGRREGRVPGAMDAD</sequence>
<dbReference type="Proteomes" id="UP000298030">
    <property type="component" value="Unassembled WGS sequence"/>
</dbReference>
<dbReference type="OrthoDB" id="5428737at2759"/>
<feature type="region of interest" description="Disordered" evidence="1">
    <location>
        <begin position="208"/>
        <end position="232"/>
    </location>
</feature>
<evidence type="ECO:0000313" key="4">
    <source>
        <dbReference type="EMBL" id="TEB38200.1"/>
    </source>
</evidence>
<feature type="compositionally biased region" description="Low complexity" evidence="1">
    <location>
        <begin position="138"/>
        <end position="192"/>
    </location>
</feature>
<keyword evidence="2" id="KW-1133">Transmembrane helix</keyword>
<dbReference type="Pfam" id="PF08508">
    <property type="entry name" value="DUF1746"/>
    <property type="match status" value="1"/>
</dbReference>
<proteinExistence type="predicted"/>
<keyword evidence="2" id="KW-0472">Membrane</keyword>
<reference evidence="4 5" key="1">
    <citation type="journal article" date="2019" name="Nat. Ecol. Evol.">
        <title>Megaphylogeny resolves global patterns of mushroom evolution.</title>
        <authorList>
            <person name="Varga T."/>
            <person name="Krizsan K."/>
            <person name="Foldi C."/>
            <person name="Dima B."/>
            <person name="Sanchez-Garcia M."/>
            <person name="Sanchez-Ramirez S."/>
            <person name="Szollosi G.J."/>
            <person name="Szarkandi J.G."/>
            <person name="Papp V."/>
            <person name="Albert L."/>
            <person name="Andreopoulos W."/>
            <person name="Angelini C."/>
            <person name="Antonin V."/>
            <person name="Barry K.W."/>
            <person name="Bougher N.L."/>
            <person name="Buchanan P."/>
            <person name="Buyck B."/>
            <person name="Bense V."/>
            <person name="Catcheside P."/>
            <person name="Chovatia M."/>
            <person name="Cooper J."/>
            <person name="Damon W."/>
            <person name="Desjardin D."/>
            <person name="Finy P."/>
            <person name="Geml J."/>
            <person name="Haridas S."/>
            <person name="Hughes K."/>
            <person name="Justo A."/>
            <person name="Karasinski D."/>
            <person name="Kautmanova I."/>
            <person name="Kiss B."/>
            <person name="Kocsube S."/>
            <person name="Kotiranta H."/>
            <person name="LaButti K.M."/>
            <person name="Lechner B.E."/>
            <person name="Liimatainen K."/>
            <person name="Lipzen A."/>
            <person name="Lukacs Z."/>
            <person name="Mihaltcheva S."/>
            <person name="Morgado L.N."/>
            <person name="Niskanen T."/>
            <person name="Noordeloos M.E."/>
            <person name="Ohm R.A."/>
            <person name="Ortiz-Santana B."/>
            <person name="Ovrebo C."/>
            <person name="Racz N."/>
            <person name="Riley R."/>
            <person name="Savchenko A."/>
            <person name="Shiryaev A."/>
            <person name="Soop K."/>
            <person name="Spirin V."/>
            <person name="Szebenyi C."/>
            <person name="Tomsovsky M."/>
            <person name="Tulloss R.E."/>
            <person name="Uehling J."/>
            <person name="Grigoriev I.V."/>
            <person name="Vagvolgyi C."/>
            <person name="Papp T."/>
            <person name="Martin F.M."/>
            <person name="Miettinen O."/>
            <person name="Hibbett D.S."/>
            <person name="Nagy L.G."/>
        </authorList>
    </citation>
    <scope>NUCLEOTIDE SEQUENCE [LARGE SCALE GENOMIC DNA]</scope>
    <source>
        <strain evidence="4 5">FP101781</strain>
    </source>
</reference>
<dbReference type="InterPro" id="IPR013715">
    <property type="entry name" value="DUF1746"/>
</dbReference>
<evidence type="ECO:0000313" key="5">
    <source>
        <dbReference type="Proteomes" id="UP000298030"/>
    </source>
</evidence>
<gene>
    <name evidence="4" type="ORF">FA13DRAFT_1761464</name>
</gene>
<organism evidence="4 5">
    <name type="scientific">Coprinellus micaceus</name>
    <name type="common">Glistening ink-cap mushroom</name>
    <name type="synonym">Coprinus micaceus</name>
    <dbReference type="NCBI Taxonomy" id="71717"/>
    <lineage>
        <taxon>Eukaryota</taxon>
        <taxon>Fungi</taxon>
        <taxon>Dikarya</taxon>
        <taxon>Basidiomycota</taxon>
        <taxon>Agaricomycotina</taxon>
        <taxon>Agaricomycetes</taxon>
        <taxon>Agaricomycetidae</taxon>
        <taxon>Agaricales</taxon>
        <taxon>Agaricineae</taxon>
        <taxon>Psathyrellaceae</taxon>
        <taxon>Coprinellus</taxon>
    </lineage>
</organism>
<feature type="transmembrane region" description="Helical" evidence="2">
    <location>
        <begin position="59"/>
        <end position="82"/>
    </location>
</feature>
<evidence type="ECO:0000256" key="1">
    <source>
        <dbReference type="SAM" id="MobiDB-lite"/>
    </source>
</evidence>
<keyword evidence="5" id="KW-1185">Reference proteome</keyword>
<feature type="domain" description="DUF1746" evidence="3">
    <location>
        <begin position="20"/>
        <end position="117"/>
    </location>
</feature>
<accession>A0A4Y7TVJ2</accession>
<dbReference type="EMBL" id="QPFP01000003">
    <property type="protein sequence ID" value="TEB38200.1"/>
    <property type="molecule type" value="Genomic_DNA"/>
</dbReference>
<protein>
    <recommendedName>
        <fullName evidence="3">DUF1746 domain-containing protein</fullName>
    </recommendedName>
</protein>
<dbReference type="AlphaFoldDB" id="A0A4Y7TVJ2"/>
<feature type="transmembrane region" description="Helical" evidence="2">
    <location>
        <begin position="102"/>
        <end position="123"/>
    </location>
</feature>
<keyword evidence="2" id="KW-0812">Transmembrane</keyword>
<feature type="transmembrane region" description="Helical" evidence="2">
    <location>
        <begin position="20"/>
        <end position="39"/>
    </location>
</feature>
<feature type="region of interest" description="Disordered" evidence="1">
    <location>
        <begin position="254"/>
        <end position="290"/>
    </location>
</feature>
<comment type="caution">
    <text evidence="4">The sequence shown here is derived from an EMBL/GenBank/DDBJ whole genome shotgun (WGS) entry which is preliminary data.</text>
</comment>
<evidence type="ECO:0000259" key="3">
    <source>
        <dbReference type="Pfam" id="PF08508"/>
    </source>
</evidence>